<dbReference type="InterPro" id="IPR025491">
    <property type="entry name" value="DUF4382"/>
</dbReference>
<evidence type="ECO:0000256" key="1">
    <source>
        <dbReference type="SAM" id="SignalP"/>
    </source>
</evidence>
<reference evidence="4" key="1">
    <citation type="submission" date="2016-10" db="EMBL/GenBank/DDBJ databases">
        <authorList>
            <person name="Varghese N."/>
            <person name="Submissions S."/>
        </authorList>
    </citation>
    <scope>NUCLEOTIDE SEQUENCE [LARGE SCALE GENOMIC DNA]</scope>
    <source>
        <strain evidence="4">DSM 17044</strain>
    </source>
</reference>
<feature type="chain" id="PRO_5010256650" description="DUF4382 domain-containing protein" evidence="1">
    <location>
        <begin position="22"/>
        <end position="304"/>
    </location>
</feature>
<protein>
    <recommendedName>
        <fullName evidence="2">DUF4382 domain-containing protein</fullName>
    </recommendedName>
</protein>
<dbReference type="RefSeq" id="WP_075010450.1">
    <property type="nucleotide sequence ID" value="NZ_FOAP01000025.1"/>
</dbReference>
<feature type="signal peptide" evidence="1">
    <location>
        <begin position="1"/>
        <end position="21"/>
    </location>
</feature>
<dbReference type="Proteomes" id="UP000182719">
    <property type="component" value="Unassembled WGS sequence"/>
</dbReference>
<dbReference type="PROSITE" id="PS51257">
    <property type="entry name" value="PROKAR_LIPOPROTEIN"/>
    <property type="match status" value="1"/>
</dbReference>
<dbReference type="OrthoDB" id="5502931at2"/>
<accession>A0A1H8C314</accession>
<evidence type="ECO:0000259" key="2">
    <source>
        <dbReference type="Pfam" id="PF14321"/>
    </source>
</evidence>
<proteinExistence type="predicted"/>
<evidence type="ECO:0000313" key="3">
    <source>
        <dbReference type="EMBL" id="SEM89436.1"/>
    </source>
</evidence>
<sequence length="304" mass="31620">MTTLRSLLSSLLLATGVLGLAACGDDSTARVTVKLTDAPGDNFEKAVVTITKVYLKGSEDVVLLDEPVTVNLLTLANDAADLVKDAEVPQGTYRELRFVISGGYIQVNEDGQRRIYATSPNYAGLPEGTQADGELHMPSASSSGLKVKFDKDADVTITSEDTQKVILVDFDVAQSFGRAAGNSGRWVMGPVIKGADLQFSGNVKATLALGTGVQLPGGDTPLELSAFSAVLINADGSRETLPFSASPDGLFVANFKFLLPGTYQVDVVAPAGVSFTTAPSHPASATIGSGAETAVNFTLTSVSR</sequence>
<keyword evidence="1" id="KW-0732">Signal</keyword>
<dbReference type="AlphaFoldDB" id="A0A1H8C314"/>
<name>A0A1H8C314_STIAU</name>
<gene>
    <name evidence="3" type="ORF">SAMN05444354_12557</name>
</gene>
<feature type="domain" description="DUF4382" evidence="2">
    <location>
        <begin position="28"/>
        <end position="190"/>
    </location>
</feature>
<dbReference type="Pfam" id="PF14321">
    <property type="entry name" value="DUF4382"/>
    <property type="match status" value="1"/>
</dbReference>
<evidence type="ECO:0000313" key="4">
    <source>
        <dbReference type="Proteomes" id="UP000182719"/>
    </source>
</evidence>
<organism evidence="3 4">
    <name type="scientific">Stigmatella aurantiaca</name>
    <dbReference type="NCBI Taxonomy" id="41"/>
    <lineage>
        <taxon>Bacteria</taxon>
        <taxon>Pseudomonadati</taxon>
        <taxon>Myxococcota</taxon>
        <taxon>Myxococcia</taxon>
        <taxon>Myxococcales</taxon>
        <taxon>Cystobacterineae</taxon>
        <taxon>Archangiaceae</taxon>
        <taxon>Stigmatella</taxon>
    </lineage>
</organism>
<keyword evidence="4" id="KW-1185">Reference proteome</keyword>
<dbReference type="EMBL" id="FOAP01000025">
    <property type="protein sequence ID" value="SEM89436.1"/>
    <property type="molecule type" value="Genomic_DNA"/>
</dbReference>